<sequence>MPAIDRRTLLAGAAATGAFAAAATKAKGETLPSPPDLSGKAILITGCSSGFGKLSAIHFAELGAKVFATMRNLPRPEGAELEKLAAEKNLDLHVLELDVLDDDMVRDAVAKAEEIAGGPMDVLVNNAGVGITGPVEVQDMEATMLAFDTNVFGYHRLTRAVLPGMRAKKSGHIFAISSQLGRVMVPFSGHYSATKFAVEAMFEQLAYELVPHNIEVTVIEPGGYPTKVWVNRNVYSGELKARAGERHTSGYPQVVARMGEEDGSGRSADPMDIPHAMARILAMPSGTRPVRVPVSGGSIPQAAINEVCAKTQLEWLGGSPVLGPLVRAVHD</sequence>
<dbReference type="PANTHER" id="PTHR43976">
    <property type="entry name" value="SHORT CHAIN DEHYDROGENASE"/>
    <property type="match status" value="1"/>
</dbReference>
<dbReference type="SUPFAM" id="SSF51735">
    <property type="entry name" value="NAD(P)-binding Rossmann-fold domains"/>
    <property type="match status" value="1"/>
</dbReference>
<evidence type="ECO:0000256" key="2">
    <source>
        <dbReference type="ARBA" id="ARBA00023002"/>
    </source>
</evidence>
<evidence type="ECO:0000256" key="1">
    <source>
        <dbReference type="ARBA" id="ARBA00006484"/>
    </source>
</evidence>
<dbReference type="InterPro" id="IPR036291">
    <property type="entry name" value="NAD(P)-bd_dom_sf"/>
</dbReference>
<dbReference type="InterPro" id="IPR051911">
    <property type="entry name" value="SDR_oxidoreductase"/>
</dbReference>
<dbReference type="PRINTS" id="PR00080">
    <property type="entry name" value="SDRFAMILY"/>
</dbReference>
<proteinExistence type="inferred from homology"/>
<comment type="caution">
    <text evidence="4">The sequence shown here is derived from an EMBL/GenBank/DDBJ whole genome shotgun (WGS) entry which is preliminary data.</text>
</comment>
<reference evidence="4 5" key="1">
    <citation type="submission" date="2019-12" db="EMBL/GenBank/DDBJ databases">
        <title>Genomic-based taxomic classification of the family Erythrobacteraceae.</title>
        <authorList>
            <person name="Xu L."/>
        </authorList>
    </citation>
    <scope>NUCLEOTIDE SEQUENCE [LARGE SCALE GENOMIC DNA]</scope>
    <source>
        <strain evidence="4 5">DSM 16225</strain>
    </source>
</reference>
<dbReference type="OrthoDB" id="9793825at2"/>
<dbReference type="PROSITE" id="PS51318">
    <property type="entry name" value="TAT"/>
    <property type="match status" value="1"/>
</dbReference>
<name>A0A844XY77_9SPHN</name>
<evidence type="ECO:0000256" key="3">
    <source>
        <dbReference type="RuleBase" id="RU000363"/>
    </source>
</evidence>
<dbReference type="AlphaFoldDB" id="A0A844XY77"/>
<dbReference type="PROSITE" id="PS00061">
    <property type="entry name" value="ADH_SHORT"/>
    <property type="match status" value="1"/>
</dbReference>
<dbReference type="GO" id="GO:0016491">
    <property type="term" value="F:oxidoreductase activity"/>
    <property type="evidence" value="ECO:0007669"/>
    <property type="project" value="UniProtKB-KW"/>
</dbReference>
<comment type="similarity">
    <text evidence="1 3">Belongs to the short-chain dehydrogenases/reductases (SDR) family.</text>
</comment>
<gene>
    <name evidence="4" type="ORF">GRI42_04605</name>
</gene>
<dbReference type="PRINTS" id="PR00081">
    <property type="entry name" value="GDHRDH"/>
</dbReference>
<dbReference type="Pfam" id="PF00106">
    <property type="entry name" value="adh_short"/>
    <property type="match status" value="1"/>
</dbReference>
<organism evidence="4 5">
    <name type="scientific">Qipengyuania gaetbuli</name>
    <dbReference type="NCBI Taxonomy" id="266952"/>
    <lineage>
        <taxon>Bacteria</taxon>
        <taxon>Pseudomonadati</taxon>
        <taxon>Pseudomonadota</taxon>
        <taxon>Alphaproteobacteria</taxon>
        <taxon>Sphingomonadales</taxon>
        <taxon>Erythrobacteraceae</taxon>
        <taxon>Qipengyuania</taxon>
    </lineage>
</organism>
<keyword evidence="2" id="KW-0560">Oxidoreductase</keyword>
<dbReference type="RefSeq" id="WP_160607168.1">
    <property type="nucleotide sequence ID" value="NZ_WTYF01000004.1"/>
</dbReference>
<accession>A0A844XY77</accession>
<dbReference type="Gene3D" id="3.40.50.720">
    <property type="entry name" value="NAD(P)-binding Rossmann-like Domain"/>
    <property type="match status" value="1"/>
</dbReference>
<dbReference type="InterPro" id="IPR002347">
    <property type="entry name" value="SDR_fam"/>
</dbReference>
<evidence type="ECO:0000313" key="5">
    <source>
        <dbReference type="Proteomes" id="UP000444185"/>
    </source>
</evidence>
<protein>
    <submittedName>
        <fullName evidence="4">SDR family NAD(P)-dependent oxidoreductase</fullName>
    </submittedName>
</protein>
<dbReference type="Proteomes" id="UP000444185">
    <property type="component" value="Unassembled WGS sequence"/>
</dbReference>
<dbReference type="EMBL" id="WTYF01000004">
    <property type="protein sequence ID" value="MXO50584.1"/>
    <property type="molecule type" value="Genomic_DNA"/>
</dbReference>
<dbReference type="InterPro" id="IPR006311">
    <property type="entry name" value="TAT_signal"/>
</dbReference>
<dbReference type="CDD" id="cd05374">
    <property type="entry name" value="17beta-HSD-like_SDR_c"/>
    <property type="match status" value="1"/>
</dbReference>
<evidence type="ECO:0000313" key="4">
    <source>
        <dbReference type="EMBL" id="MXO50584.1"/>
    </source>
</evidence>
<keyword evidence="5" id="KW-1185">Reference proteome</keyword>
<dbReference type="InterPro" id="IPR020904">
    <property type="entry name" value="Sc_DH/Rdtase_CS"/>
</dbReference>
<dbReference type="PANTHER" id="PTHR43976:SF16">
    <property type="entry name" value="SHORT-CHAIN DEHYDROGENASE_REDUCTASE FAMILY PROTEIN"/>
    <property type="match status" value="1"/>
</dbReference>